<keyword evidence="2" id="KW-0472">Membrane</keyword>
<name>A0A9N9TD33_PHYSR</name>
<organism evidence="3 4">
    <name type="scientific">Phyllotreta striolata</name>
    <name type="common">Striped flea beetle</name>
    <name type="synonym">Crioceris striolata</name>
    <dbReference type="NCBI Taxonomy" id="444603"/>
    <lineage>
        <taxon>Eukaryota</taxon>
        <taxon>Metazoa</taxon>
        <taxon>Ecdysozoa</taxon>
        <taxon>Arthropoda</taxon>
        <taxon>Hexapoda</taxon>
        <taxon>Insecta</taxon>
        <taxon>Pterygota</taxon>
        <taxon>Neoptera</taxon>
        <taxon>Endopterygota</taxon>
        <taxon>Coleoptera</taxon>
        <taxon>Polyphaga</taxon>
        <taxon>Cucujiformia</taxon>
        <taxon>Chrysomeloidea</taxon>
        <taxon>Chrysomelidae</taxon>
        <taxon>Galerucinae</taxon>
        <taxon>Alticini</taxon>
        <taxon>Phyllotreta</taxon>
    </lineage>
</organism>
<feature type="transmembrane region" description="Helical" evidence="2">
    <location>
        <begin position="25"/>
        <end position="45"/>
    </location>
</feature>
<proteinExistence type="predicted"/>
<reference evidence="3" key="1">
    <citation type="submission" date="2022-01" db="EMBL/GenBank/DDBJ databases">
        <authorList>
            <person name="King R."/>
        </authorList>
    </citation>
    <scope>NUCLEOTIDE SEQUENCE</scope>
</reference>
<keyword evidence="2" id="KW-1133">Transmembrane helix</keyword>
<dbReference type="Proteomes" id="UP001153712">
    <property type="component" value="Chromosome 1"/>
</dbReference>
<sequence length="130" mass="14969">MSYRCERVRTQQCANQPCKVRYSNICANLVVVLIIFEIATLILFLKQHLIDCEAEEEEEVLTTTTTTKKTTKKRKFGDHDYQEQEDAYTSRLEPPVTEIGDINTEVEVPKDVSDSTQQEIPITEISKNIE</sequence>
<feature type="region of interest" description="Disordered" evidence="1">
    <location>
        <begin position="60"/>
        <end position="130"/>
    </location>
</feature>
<evidence type="ECO:0000313" key="3">
    <source>
        <dbReference type="EMBL" id="CAG9853940.1"/>
    </source>
</evidence>
<dbReference type="AlphaFoldDB" id="A0A9N9TD33"/>
<evidence type="ECO:0000256" key="2">
    <source>
        <dbReference type="SAM" id="Phobius"/>
    </source>
</evidence>
<evidence type="ECO:0000256" key="1">
    <source>
        <dbReference type="SAM" id="MobiDB-lite"/>
    </source>
</evidence>
<keyword evidence="4" id="KW-1185">Reference proteome</keyword>
<gene>
    <name evidence="3" type="ORF">PHYEVI_LOCUS407</name>
</gene>
<protein>
    <submittedName>
        <fullName evidence="3">Uncharacterized protein</fullName>
    </submittedName>
</protein>
<accession>A0A9N9TD33</accession>
<keyword evidence="2" id="KW-0812">Transmembrane</keyword>
<dbReference type="EMBL" id="OU900094">
    <property type="protein sequence ID" value="CAG9853940.1"/>
    <property type="molecule type" value="Genomic_DNA"/>
</dbReference>
<evidence type="ECO:0000313" key="4">
    <source>
        <dbReference type="Proteomes" id="UP001153712"/>
    </source>
</evidence>